<sequence length="264" mass="28989">MTGLTSIGGQAATMTSLELVEFINQHRRQQAEEAGQSFPSDDFPELLHKNFLAKVPEVLGERSADFSADLPDSYGRPRRGYRFPKREACLMAMSYSYDLQAAVFDHMTALEERLKALPDVSSHEGALLALQGAVERQLVLIGENKQLAAERDHAVKTKAQIGSRREAQAMAAASVAIRQVKRLNDELGHGTRYATVTAVENATGTKYPFNAYVHLRKWCKANGVQPEIVPDRRFGEVKAWPAGAWAAVYQIDLATLFGASGAKA</sequence>
<reference evidence="1 2" key="1">
    <citation type="submission" date="2018-02" db="EMBL/GenBank/DDBJ databases">
        <title>FDA/CDC Antimicrobial Resistant Isolate Bank Genome Sequencing.</title>
        <authorList>
            <person name="Benahmed F.H."/>
            <person name="Lutgring J.D."/>
            <person name="Yoo B."/>
            <person name="Machado M."/>
            <person name="Brown A."/>
            <person name="McAllister G."/>
            <person name="Perry A."/>
            <person name="Halpin A.L."/>
            <person name="Vavikolanu K."/>
            <person name="Ott S."/>
            <person name="Zhao X."/>
            <person name="Tallon L.J."/>
            <person name="Sadzewicz L."/>
            <person name="Aluvathingal J."/>
            <person name="Nadendla S."/>
            <person name="Voskania-kordi A."/>
            <person name="Simonyan V."/>
            <person name="Patel J."/>
            <person name="Shawar R.M."/>
        </authorList>
    </citation>
    <scope>NUCLEOTIDE SEQUENCE [LARGE SCALE GENOMIC DNA]</scope>
    <source>
        <strain evidence="1 2">AR_0356</strain>
    </source>
</reference>
<dbReference type="AlphaFoldDB" id="A0A2K4XMM9"/>
<organism evidence="1 2">
    <name type="scientific">Pseudomonas paraeruginosa</name>
    <dbReference type="NCBI Taxonomy" id="2994495"/>
    <lineage>
        <taxon>Bacteria</taxon>
        <taxon>Pseudomonadati</taxon>
        <taxon>Pseudomonadota</taxon>
        <taxon>Gammaproteobacteria</taxon>
        <taxon>Pseudomonadales</taxon>
        <taxon>Pseudomonadaceae</taxon>
        <taxon>Pseudomonas</taxon>
    </lineage>
</organism>
<dbReference type="RefSeq" id="WP_063854945.1">
    <property type="nucleotide sequence ID" value="NZ_CP027169.1"/>
</dbReference>
<name>A0A2K4XMM9_9PSED</name>
<proteinExistence type="predicted"/>
<dbReference type="EMBL" id="CP027169">
    <property type="protein sequence ID" value="AVK02797.1"/>
    <property type="molecule type" value="Genomic_DNA"/>
</dbReference>
<protein>
    <submittedName>
        <fullName evidence="1">Phage antirepressor domain protein</fullName>
    </submittedName>
</protein>
<evidence type="ECO:0000313" key="1">
    <source>
        <dbReference type="EMBL" id="AVK02797.1"/>
    </source>
</evidence>
<accession>A0A2K4XMM9</accession>
<keyword evidence="2" id="KW-1185">Reference proteome</keyword>
<dbReference type="Proteomes" id="UP000238390">
    <property type="component" value="Chromosome"/>
</dbReference>
<evidence type="ECO:0000313" key="2">
    <source>
        <dbReference type="Proteomes" id="UP000238390"/>
    </source>
</evidence>
<gene>
    <name evidence="1" type="ORF">CSB93_3222</name>
</gene>